<accession>A0A7S2SN32</accession>
<sequence length="106" mass="11868">MPKSIVIVVADDLLDITGDDSLMREFPHIQEFQEHSTTYSNAFVSTPHCGPSRNAFLTGRYAHNIESKNRTGYYRTQNGYYLHISPGVEIGSAQGVTAMEFSQEHS</sequence>
<evidence type="ECO:0000259" key="1">
    <source>
        <dbReference type="Pfam" id="PF00884"/>
    </source>
</evidence>
<dbReference type="EMBL" id="HBHK01025335">
    <property type="protein sequence ID" value="CAD9704835.1"/>
    <property type="molecule type" value="Transcribed_RNA"/>
</dbReference>
<dbReference type="AlphaFoldDB" id="A0A7S2SN32"/>
<gene>
    <name evidence="2" type="ORF">QSP1433_LOCUS15963</name>
</gene>
<dbReference type="InterPro" id="IPR000917">
    <property type="entry name" value="Sulfatase_N"/>
</dbReference>
<reference evidence="2" key="1">
    <citation type="submission" date="2021-01" db="EMBL/GenBank/DDBJ databases">
        <authorList>
            <person name="Corre E."/>
            <person name="Pelletier E."/>
            <person name="Niang G."/>
            <person name="Scheremetjew M."/>
            <person name="Finn R."/>
            <person name="Kale V."/>
            <person name="Holt S."/>
            <person name="Cochrane G."/>
            <person name="Meng A."/>
            <person name="Brown T."/>
            <person name="Cohen L."/>
        </authorList>
    </citation>
    <scope>NUCLEOTIDE SEQUENCE</scope>
    <source>
        <strain evidence="2">NY070348D</strain>
    </source>
</reference>
<feature type="domain" description="Sulfatase N-terminal" evidence="1">
    <location>
        <begin position="5"/>
        <end position="76"/>
    </location>
</feature>
<proteinExistence type="predicted"/>
<protein>
    <recommendedName>
        <fullName evidence="1">Sulfatase N-terminal domain-containing protein</fullName>
    </recommendedName>
</protein>
<dbReference type="Pfam" id="PF00884">
    <property type="entry name" value="Sulfatase"/>
    <property type="match status" value="1"/>
</dbReference>
<dbReference type="Gene3D" id="3.40.720.10">
    <property type="entry name" value="Alkaline Phosphatase, subunit A"/>
    <property type="match status" value="1"/>
</dbReference>
<dbReference type="SUPFAM" id="SSF53649">
    <property type="entry name" value="Alkaline phosphatase-like"/>
    <property type="match status" value="1"/>
</dbReference>
<evidence type="ECO:0000313" key="2">
    <source>
        <dbReference type="EMBL" id="CAD9704835.1"/>
    </source>
</evidence>
<name>A0A7S2SN32_9STRA</name>
<organism evidence="2">
    <name type="scientific">Mucochytrium quahogii</name>
    <dbReference type="NCBI Taxonomy" id="96639"/>
    <lineage>
        <taxon>Eukaryota</taxon>
        <taxon>Sar</taxon>
        <taxon>Stramenopiles</taxon>
        <taxon>Bigyra</taxon>
        <taxon>Labyrinthulomycetes</taxon>
        <taxon>Thraustochytrida</taxon>
        <taxon>Thraustochytriidae</taxon>
        <taxon>Mucochytrium</taxon>
    </lineage>
</organism>
<dbReference type="InterPro" id="IPR017850">
    <property type="entry name" value="Alkaline_phosphatase_core_sf"/>
</dbReference>